<dbReference type="AlphaFoldDB" id="A0A9D4CZN0"/>
<dbReference type="EMBL" id="JAIWYP010000011">
    <property type="protein sequence ID" value="KAH3735109.1"/>
    <property type="molecule type" value="Genomic_DNA"/>
</dbReference>
<proteinExistence type="predicted"/>
<feature type="transmembrane region" description="Helical" evidence="1">
    <location>
        <begin position="12"/>
        <end position="34"/>
    </location>
</feature>
<protein>
    <submittedName>
        <fullName evidence="2">Uncharacterized protein</fullName>
    </submittedName>
</protein>
<evidence type="ECO:0000256" key="1">
    <source>
        <dbReference type="SAM" id="Phobius"/>
    </source>
</evidence>
<accession>A0A9D4CZN0</accession>
<reference evidence="2" key="2">
    <citation type="submission" date="2020-11" db="EMBL/GenBank/DDBJ databases">
        <authorList>
            <person name="McCartney M.A."/>
            <person name="Auch B."/>
            <person name="Kono T."/>
            <person name="Mallez S."/>
            <person name="Becker A."/>
            <person name="Gohl D.M."/>
            <person name="Silverstein K.A.T."/>
            <person name="Koren S."/>
            <person name="Bechman K.B."/>
            <person name="Herman A."/>
            <person name="Abrahante J.E."/>
            <person name="Garbe J."/>
        </authorList>
    </citation>
    <scope>NUCLEOTIDE SEQUENCE</scope>
    <source>
        <strain evidence="2">Duluth1</strain>
        <tissue evidence="2">Whole animal</tissue>
    </source>
</reference>
<name>A0A9D4CZN0_DREPO</name>
<keyword evidence="1" id="KW-1133">Transmembrane helix</keyword>
<comment type="caution">
    <text evidence="2">The sequence shown here is derived from an EMBL/GenBank/DDBJ whole genome shotgun (WGS) entry which is preliminary data.</text>
</comment>
<dbReference type="Proteomes" id="UP000828390">
    <property type="component" value="Unassembled WGS sequence"/>
</dbReference>
<evidence type="ECO:0000313" key="2">
    <source>
        <dbReference type="EMBL" id="KAH3735109.1"/>
    </source>
</evidence>
<sequence length="128" mass="14131">ARSSPLRTSDLLLSLIGAGCGTLLLLAAIVLVCVCRTRKMRDFDDVVENPMYISADDVLANEQSASQDDAVENPMYISVDDIGQKKVAKQANAKGQVEKNKMYNIPYDVHKVDTVVDEEDNHYAEIID</sequence>
<evidence type="ECO:0000313" key="3">
    <source>
        <dbReference type="Proteomes" id="UP000828390"/>
    </source>
</evidence>
<feature type="non-terminal residue" evidence="2">
    <location>
        <position position="128"/>
    </location>
</feature>
<organism evidence="2 3">
    <name type="scientific">Dreissena polymorpha</name>
    <name type="common">Zebra mussel</name>
    <name type="synonym">Mytilus polymorpha</name>
    <dbReference type="NCBI Taxonomy" id="45954"/>
    <lineage>
        <taxon>Eukaryota</taxon>
        <taxon>Metazoa</taxon>
        <taxon>Spiralia</taxon>
        <taxon>Lophotrochozoa</taxon>
        <taxon>Mollusca</taxon>
        <taxon>Bivalvia</taxon>
        <taxon>Autobranchia</taxon>
        <taxon>Heteroconchia</taxon>
        <taxon>Euheterodonta</taxon>
        <taxon>Imparidentia</taxon>
        <taxon>Neoheterodontei</taxon>
        <taxon>Myida</taxon>
        <taxon>Dreissenoidea</taxon>
        <taxon>Dreissenidae</taxon>
        <taxon>Dreissena</taxon>
    </lineage>
</organism>
<keyword evidence="3" id="KW-1185">Reference proteome</keyword>
<keyword evidence="1" id="KW-0812">Transmembrane</keyword>
<gene>
    <name evidence="2" type="ORF">DPMN_041571</name>
</gene>
<reference evidence="2" key="1">
    <citation type="journal article" date="2019" name="bioRxiv">
        <title>The Genome of the Zebra Mussel, Dreissena polymorpha: A Resource for Invasive Species Research.</title>
        <authorList>
            <person name="McCartney M.A."/>
            <person name="Auch B."/>
            <person name="Kono T."/>
            <person name="Mallez S."/>
            <person name="Zhang Y."/>
            <person name="Obille A."/>
            <person name="Becker A."/>
            <person name="Abrahante J.E."/>
            <person name="Garbe J."/>
            <person name="Badalamenti J.P."/>
            <person name="Herman A."/>
            <person name="Mangelson H."/>
            <person name="Liachko I."/>
            <person name="Sullivan S."/>
            <person name="Sone E.D."/>
            <person name="Koren S."/>
            <person name="Silverstein K.A.T."/>
            <person name="Beckman K.B."/>
            <person name="Gohl D.M."/>
        </authorList>
    </citation>
    <scope>NUCLEOTIDE SEQUENCE</scope>
    <source>
        <strain evidence="2">Duluth1</strain>
        <tissue evidence="2">Whole animal</tissue>
    </source>
</reference>
<keyword evidence="1" id="KW-0472">Membrane</keyword>